<dbReference type="Proteomes" id="UP000198855">
    <property type="component" value="Unassembled WGS sequence"/>
</dbReference>
<evidence type="ECO:0000313" key="2">
    <source>
        <dbReference type="Proteomes" id="UP000198855"/>
    </source>
</evidence>
<sequence>MYSSLKGLMSGGGGTASIRRAFPVAPGESIEKGDVVTIFNNELYRNAELPVDALPRFSPDVLYLNSEEYSMVLHPIGGSSYLYIGTTQKLISVYRVEAEEGGLIVSAVKILPIYGIEGINQLQFKPISEEIGVLCYLEHNTSLWTMQTIRWNDSGLQLGEPFRTELYSSSMTAIESLSDNKFLLVWHCTKAAPWRLKASVCNIGQNDLITFEGDATEIDSAANLTSEFAFSKLSAGMFATSYWVKDSETKGTLVTRMMNWNGEMLALGEKSVISTAGSWQAELKHWVLSPVHFILSIKLDTTLTFHPITLREAANIPVNGGPSTGNVTDSFYDAVRISDNRFVTAVCYKESGALVLNLFDTKDGNIKQITGKAVLTSVKGMYSNKLTLTAVGQSLFVLTFNHEPERDYAYTQALMFKMAPDQNIIDDLNWKEQLINIWDRGANAYNFIYCPYAASGFIAAGQGRLKLFRCGWSPVRFISSGIGEFHSATGDHNLVSRSTASIVLSNGYVVIAYRERDTWHGKLSVLQPVEGGYMPIQSHTFSYSHVDNLSIVELATGVIALQYKQRITPSYDSKQLNRGSSYEELKLLTGSITSTGLSGKTTTGFNVSEMYITSQFLKLENGYLLHVGVTPNFSVTARVIRFLISDASVTFTPLDQVEYLDYQRMKATAALIGPNQAAIHTDSNMIVVEVSDNGLLCKLADKYFELNDRTTRGIIADGRGGFIQVTTHNTNGELLELTPYRFANNKLFQYAETRSVNRKTSGVNIEVGADGKAAVFYQARWENGRGPTLADPHQTMFLGLLDMNTGSNPEDRHYPFPCSEGTLPVFLPLGRQQYFCIGADPDGNQIYMTAYSDGERLSYGKPYLTPLGVAVSDGAAGQHVEVAIRGIVEIASTLRAGASYYNGQDGSLSDYPTGSKVGVAITENELLIE</sequence>
<proteinExistence type="predicted"/>
<organism evidence="1 2">
    <name type="scientific">Paenibacillus catalpae</name>
    <dbReference type="NCBI Taxonomy" id="1045775"/>
    <lineage>
        <taxon>Bacteria</taxon>
        <taxon>Bacillati</taxon>
        <taxon>Bacillota</taxon>
        <taxon>Bacilli</taxon>
        <taxon>Bacillales</taxon>
        <taxon>Paenibacillaceae</taxon>
        <taxon>Paenibacillus</taxon>
    </lineage>
</organism>
<name>A0A1I2BFN6_9BACL</name>
<gene>
    <name evidence="1" type="ORF">SAMN05216378_3509</name>
</gene>
<accession>A0A1I2BFN6</accession>
<keyword evidence="2" id="KW-1185">Reference proteome</keyword>
<protein>
    <submittedName>
        <fullName evidence="1">Uncharacterized protein</fullName>
    </submittedName>
</protein>
<reference evidence="2" key="1">
    <citation type="submission" date="2016-10" db="EMBL/GenBank/DDBJ databases">
        <authorList>
            <person name="Varghese N."/>
            <person name="Submissions S."/>
        </authorList>
    </citation>
    <scope>NUCLEOTIDE SEQUENCE [LARGE SCALE GENOMIC DNA]</scope>
    <source>
        <strain evidence="2">CGMCC 1.10784</strain>
    </source>
</reference>
<dbReference type="AlphaFoldDB" id="A0A1I2BFN6"/>
<dbReference type="STRING" id="1045775.SAMN05216378_3509"/>
<dbReference type="EMBL" id="FOMT01000003">
    <property type="protein sequence ID" value="SFE55022.1"/>
    <property type="molecule type" value="Genomic_DNA"/>
</dbReference>
<evidence type="ECO:0000313" key="1">
    <source>
        <dbReference type="EMBL" id="SFE55022.1"/>
    </source>
</evidence>